<name>A0A8J5VMF8_ZIZPA</name>
<dbReference type="EMBL" id="JAAALK010000289">
    <property type="protein sequence ID" value="KAG8050119.1"/>
    <property type="molecule type" value="Genomic_DNA"/>
</dbReference>
<sequence>MDDPTSSSSSSRRRRGNGCDKSCHGQWPPPRPPHSAKCLCLYLVLSLTFFVLVAGVLLVVVFVTRLKKPTFSLQSVQMDRSFSLGLSAAAAATTNGSTTAGGGGGNNGTTTCSVASLLFAAENPT</sequence>
<reference evidence="3" key="1">
    <citation type="journal article" date="2021" name="bioRxiv">
        <title>Whole Genome Assembly and Annotation of Northern Wild Rice, Zizania palustris L., Supports a Whole Genome Duplication in the Zizania Genus.</title>
        <authorList>
            <person name="Haas M."/>
            <person name="Kono T."/>
            <person name="Macchietto M."/>
            <person name="Millas R."/>
            <person name="McGilp L."/>
            <person name="Shao M."/>
            <person name="Duquette J."/>
            <person name="Hirsch C.N."/>
            <person name="Kimball J."/>
        </authorList>
    </citation>
    <scope>NUCLEOTIDE SEQUENCE</scope>
    <source>
        <tissue evidence="3">Fresh leaf tissue</tissue>
    </source>
</reference>
<proteinExistence type="predicted"/>
<evidence type="ECO:0000313" key="3">
    <source>
        <dbReference type="EMBL" id="KAG8050119.1"/>
    </source>
</evidence>
<dbReference type="AlphaFoldDB" id="A0A8J5VMF8"/>
<keyword evidence="2" id="KW-0472">Membrane</keyword>
<feature type="compositionally biased region" description="Low complexity" evidence="1">
    <location>
        <begin position="1"/>
        <end position="10"/>
    </location>
</feature>
<keyword evidence="2" id="KW-1133">Transmembrane helix</keyword>
<accession>A0A8J5VMF8</accession>
<comment type="caution">
    <text evidence="3">The sequence shown here is derived from an EMBL/GenBank/DDBJ whole genome shotgun (WGS) entry which is preliminary data.</text>
</comment>
<protein>
    <recommendedName>
        <fullName evidence="5">Late embryogenesis abundant protein LEA-2 subgroup domain-containing protein</fullName>
    </recommendedName>
</protein>
<evidence type="ECO:0008006" key="5">
    <source>
        <dbReference type="Google" id="ProtNLM"/>
    </source>
</evidence>
<reference evidence="3" key="2">
    <citation type="submission" date="2021-02" db="EMBL/GenBank/DDBJ databases">
        <authorList>
            <person name="Kimball J.A."/>
            <person name="Haas M.W."/>
            <person name="Macchietto M."/>
            <person name="Kono T."/>
            <person name="Duquette J."/>
            <person name="Shao M."/>
        </authorList>
    </citation>
    <scope>NUCLEOTIDE SEQUENCE</scope>
    <source>
        <tissue evidence="3">Fresh leaf tissue</tissue>
    </source>
</reference>
<keyword evidence="2" id="KW-0812">Transmembrane</keyword>
<feature type="transmembrane region" description="Helical" evidence="2">
    <location>
        <begin position="41"/>
        <end position="63"/>
    </location>
</feature>
<dbReference type="Proteomes" id="UP000729402">
    <property type="component" value="Unassembled WGS sequence"/>
</dbReference>
<keyword evidence="4" id="KW-1185">Reference proteome</keyword>
<dbReference type="OrthoDB" id="748092at2759"/>
<evidence type="ECO:0000256" key="1">
    <source>
        <dbReference type="SAM" id="MobiDB-lite"/>
    </source>
</evidence>
<organism evidence="3 4">
    <name type="scientific">Zizania palustris</name>
    <name type="common">Northern wild rice</name>
    <dbReference type="NCBI Taxonomy" id="103762"/>
    <lineage>
        <taxon>Eukaryota</taxon>
        <taxon>Viridiplantae</taxon>
        <taxon>Streptophyta</taxon>
        <taxon>Embryophyta</taxon>
        <taxon>Tracheophyta</taxon>
        <taxon>Spermatophyta</taxon>
        <taxon>Magnoliopsida</taxon>
        <taxon>Liliopsida</taxon>
        <taxon>Poales</taxon>
        <taxon>Poaceae</taxon>
        <taxon>BOP clade</taxon>
        <taxon>Oryzoideae</taxon>
        <taxon>Oryzeae</taxon>
        <taxon>Zizaniinae</taxon>
        <taxon>Zizania</taxon>
    </lineage>
</organism>
<evidence type="ECO:0000313" key="4">
    <source>
        <dbReference type="Proteomes" id="UP000729402"/>
    </source>
</evidence>
<feature type="region of interest" description="Disordered" evidence="1">
    <location>
        <begin position="1"/>
        <end position="33"/>
    </location>
</feature>
<evidence type="ECO:0000256" key="2">
    <source>
        <dbReference type="SAM" id="Phobius"/>
    </source>
</evidence>
<gene>
    <name evidence="3" type="ORF">GUJ93_ZPchr0009g2003</name>
</gene>